<dbReference type="AlphaFoldDB" id="A0A8D8FP70"/>
<accession>A0A8D8FP70</accession>
<name>A0A8D8FP70_CULPI</name>
<sequence length="122" mass="13706">MVVVGSGATDSGLLLMMWFKCRSCGWRQYGHYRAATACHYRRPAAIVRRSASSNPDHRNCCPPPESSLAISHRMLRVLRRELWGSPPRYWLALAECSSWTGRPSPFRRHPSGFAWLCGGGVS</sequence>
<proteinExistence type="predicted"/>
<evidence type="ECO:0000313" key="1">
    <source>
        <dbReference type="EMBL" id="CAG6477284.1"/>
    </source>
</evidence>
<reference evidence="1" key="1">
    <citation type="submission" date="2021-05" db="EMBL/GenBank/DDBJ databases">
        <authorList>
            <person name="Alioto T."/>
            <person name="Alioto T."/>
            <person name="Gomez Garrido J."/>
        </authorList>
    </citation>
    <scope>NUCLEOTIDE SEQUENCE</scope>
</reference>
<protein>
    <submittedName>
        <fullName evidence="1">(northern house mosquito) hypothetical protein</fullName>
    </submittedName>
</protein>
<dbReference type="EMBL" id="HBUE01080394">
    <property type="protein sequence ID" value="CAG6477284.1"/>
    <property type="molecule type" value="Transcribed_RNA"/>
</dbReference>
<organism evidence="1">
    <name type="scientific">Culex pipiens</name>
    <name type="common">House mosquito</name>
    <dbReference type="NCBI Taxonomy" id="7175"/>
    <lineage>
        <taxon>Eukaryota</taxon>
        <taxon>Metazoa</taxon>
        <taxon>Ecdysozoa</taxon>
        <taxon>Arthropoda</taxon>
        <taxon>Hexapoda</taxon>
        <taxon>Insecta</taxon>
        <taxon>Pterygota</taxon>
        <taxon>Neoptera</taxon>
        <taxon>Endopterygota</taxon>
        <taxon>Diptera</taxon>
        <taxon>Nematocera</taxon>
        <taxon>Culicoidea</taxon>
        <taxon>Culicidae</taxon>
        <taxon>Culicinae</taxon>
        <taxon>Culicini</taxon>
        <taxon>Culex</taxon>
        <taxon>Culex</taxon>
    </lineage>
</organism>